<dbReference type="Proteomes" id="UP000002011">
    <property type="component" value="Chromosome"/>
</dbReference>
<dbReference type="AlphaFoldDB" id="C6VWM6"/>
<feature type="transmembrane region" description="Helical" evidence="1">
    <location>
        <begin position="155"/>
        <end position="173"/>
    </location>
</feature>
<dbReference type="EMBL" id="CP001619">
    <property type="protein sequence ID" value="ACT96776.1"/>
    <property type="molecule type" value="Genomic_DNA"/>
</dbReference>
<protein>
    <submittedName>
        <fullName evidence="2">Uncharacterized protein</fullName>
    </submittedName>
</protein>
<organism evidence="2 3">
    <name type="scientific">Dyadobacter fermentans (strain ATCC 700827 / DSM 18053 / CIP 107007 / KCTC 52180 / NS114)</name>
    <dbReference type="NCBI Taxonomy" id="471854"/>
    <lineage>
        <taxon>Bacteria</taxon>
        <taxon>Pseudomonadati</taxon>
        <taxon>Bacteroidota</taxon>
        <taxon>Cytophagia</taxon>
        <taxon>Cytophagales</taxon>
        <taxon>Spirosomataceae</taxon>
        <taxon>Dyadobacter</taxon>
    </lineage>
</organism>
<evidence type="ECO:0000313" key="2">
    <source>
        <dbReference type="EMBL" id="ACT96776.1"/>
    </source>
</evidence>
<proteinExistence type="predicted"/>
<accession>C6VWM6</accession>
<keyword evidence="1" id="KW-1133">Transmembrane helix</keyword>
<dbReference type="KEGG" id="dfe:Dfer_5586"/>
<evidence type="ECO:0000313" key="3">
    <source>
        <dbReference type="Proteomes" id="UP000002011"/>
    </source>
</evidence>
<dbReference type="STRING" id="471854.Dfer_5586"/>
<sequence length="174" mass="18203">MSTNRCLCGWFGFFGLLDHLILNPNINMHMKPEIRNILGGITGAVVLNLVHEVAKRVSHKAPRIDLLGEEALAKTAEAVGVDAPSGEVLTASTFVADLASNAGYYAMIGKGDNDTILLRGAGYGLMAGLGAIGLAKPLGLNESAVARSGETKLLTITWYLLGGLAAAMAIKSLR</sequence>
<name>C6VWM6_DYAFD</name>
<dbReference type="eggNOG" id="ENOG5032US3">
    <property type="taxonomic scope" value="Bacteria"/>
</dbReference>
<reference evidence="2 3" key="1">
    <citation type="journal article" date="2009" name="Stand. Genomic Sci.">
        <title>Complete genome sequence of Dyadobacter fermentans type strain (NS114).</title>
        <authorList>
            <person name="Lang E."/>
            <person name="Lapidus A."/>
            <person name="Chertkov O."/>
            <person name="Brettin T."/>
            <person name="Detter J.C."/>
            <person name="Han C."/>
            <person name="Copeland A."/>
            <person name="Glavina Del Rio T."/>
            <person name="Nolan M."/>
            <person name="Chen F."/>
            <person name="Lucas S."/>
            <person name="Tice H."/>
            <person name="Cheng J.F."/>
            <person name="Land M."/>
            <person name="Hauser L."/>
            <person name="Chang Y.J."/>
            <person name="Jeffries C.D."/>
            <person name="Kopitz M."/>
            <person name="Bruce D."/>
            <person name="Goodwin L."/>
            <person name="Pitluck S."/>
            <person name="Ovchinnikova G."/>
            <person name="Pati A."/>
            <person name="Ivanova N."/>
            <person name="Mavrommatis K."/>
            <person name="Chen A."/>
            <person name="Palaniappan K."/>
            <person name="Chain P."/>
            <person name="Bristow J."/>
            <person name="Eisen J.A."/>
            <person name="Markowitz V."/>
            <person name="Hugenholtz P."/>
            <person name="Goker M."/>
            <person name="Rohde M."/>
            <person name="Kyrpides N.C."/>
            <person name="Klenk H.P."/>
        </authorList>
    </citation>
    <scope>NUCLEOTIDE SEQUENCE [LARGE SCALE GENOMIC DNA]</scope>
    <source>
        <strain evidence="3">ATCC 700827 / DSM 18053 / CIP 107007 / KCTC 52180 / NS114</strain>
    </source>
</reference>
<gene>
    <name evidence="2" type="ordered locus">Dfer_5586</name>
</gene>
<keyword evidence="1" id="KW-0472">Membrane</keyword>
<keyword evidence="1" id="KW-0812">Transmembrane</keyword>
<dbReference type="HOGENOM" id="CLU_123784_0_0_10"/>
<feature type="transmembrane region" description="Helical" evidence="1">
    <location>
        <begin position="116"/>
        <end position="135"/>
    </location>
</feature>
<evidence type="ECO:0000256" key="1">
    <source>
        <dbReference type="SAM" id="Phobius"/>
    </source>
</evidence>
<keyword evidence="3" id="KW-1185">Reference proteome</keyword>